<accession>A0A1T4RAN5</accession>
<name>A0A1T4RAN5_9BACT</name>
<feature type="transmembrane region" description="Helical" evidence="1">
    <location>
        <begin position="52"/>
        <end position="73"/>
    </location>
</feature>
<organism evidence="2 3">
    <name type="scientific">Sediminibacterium ginsengisoli</name>
    <dbReference type="NCBI Taxonomy" id="413434"/>
    <lineage>
        <taxon>Bacteria</taxon>
        <taxon>Pseudomonadati</taxon>
        <taxon>Bacteroidota</taxon>
        <taxon>Chitinophagia</taxon>
        <taxon>Chitinophagales</taxon>
        <taxon>Chitinophagaceae</taxon>
        <taxon>Sediminibacterium</taxon>
    </lineage>
</organism>
<proteinExistence type="predicted"/>
<keyword evidence="1" id="KW-0812">Transmembrane</keyword>
<evidence type="ECO:0008006" key="4">
    <source>
        <dbReference type="Google" id="ProtNLM"/>
    </source>
</evidence>
<dbReference type="STRING" id="413434.SAMN04488132_11181"/>
<dbReference type="EMBL" id="FUWH01000011">
    <property type="protein sequence ID" value="SKA13110.1"/>
    <property type="molecule type" value="Genomic_DNA"/>
</dbReference>
<gene>
    <name evidence="2" type="ORF">SAMN04488132_11181</name>
</gene>
<feature type="transmembrane region" description="Helical" evidence="1">
    <location>
        <begin position="85"/>
        <end position="107"/>
    </location>
</feature>
<dbReference type="Proteomes" id="UP000190888">
    <property type="component" value="Unassembled WGS sequence"/>
</dbReference>
<dbReference type="OrthoDB" id="1375524at2"/>
<keyword evidence="3" id="KW-1185">Reference proteome</keyword>
<feature type="transmembrane region" description="Helical" evidence="1">
    <location>
        <begin position="6"/>
        <end position="24"/>
    </location>
</feature>
<sequence>MPIAIQTAWLFLLALPIACIAWTVTHEKVFEEPRNYCIRNSKTRKTLFGRKFFYLFTCEYCFSHYVTMGMLVITKFQMLYSDWRGYLVSGFALVWVANIYMSLYALIRTDLKKEKLEAELKEKEVNE</sequence>
<evidence type="ECO:0000256" key="1">
    <source>
        <dbReference type="SAM" id="Phobius"/>
    </source>
</evidence>
<dbReference type="RefSeq" id="WP_078832513.1">
    <property type="nucleotide sequence ID" value="NZ_FUWH01000011.1"/>
</dbReference>
<keyword evidence="1" id="KW-1133">Transmembrane helix</keyword>
<keyword evidence="1" id="KW-0472">Membrane</keyword>
<evidence type="ECO:0000313" key="2">
    <source>
        <dbReference type="EMBL" id="SKA13110.1"/>
    </source>
</evidence>
<reference evidence="2 3" key="1">
    <citation type="submission" date="2017-02" db="EMBL/GenBank/DDBJ databases">
        <authorList>
            <person name="Peterson S.W."/>
        </authorList>
    </citation>
    <scope>NUCLEOTIDE SEQUENCE [LARGE SCALE GENOMIC DNA]</scope>
    <source>
        <strain evidence="2 3">DSM 22335</strain>
    </source>
</reference>
<evidence type="ECO:0000313" key="3">
    <source>
        <dbReference type="Proteomes" id="UP000190888"/>
    </source>
</evidence>
<dbReference type="AlphaFoldDB" id="A0A1T4RAN5"/>
<protein>
    <recommendedName>
        <fullName evidence="4">DUF1360 domain-containing protein</fullName>
    </recommendedName>
</protein>